<evidence type="ECO:0000313" key="3">
    <source>
        <dbReference type="EMBL" id="CCE29719.1"/>
    </source>
</evidence>
<sequence>MDRENLSICNVNPRQVAGPDLLHHLVASSTDITAIKYVVGDKRTSYSYQYIHDASDRLARLIGALYAGLNQDTDIIVPILMPQCPHLYVSLLAILKFGGAFCPLNLDAPADRLKFILKDVSAKIVLVTQQFANKIPSDCAVQIVIVDDDNPEVEVTCHQGPIATPNSLAYVMYTSGSTGTPKGVGISHKAATQALLAHDKHIPEFTKFLQFAAPTFDVFVFETFFPLFRGAILIVAKREEMLDDLPAIMRLMDVDACELTPTVAGSLLKTRQSVPNLKLLLTIGEMLKEPVIREFGGSDDGKSILWAMYGPTEATIHW</sequence>
<organism evidence="3 4">
    <name type="scientific">Claviceps purpurea (strain 20.1)</name>
    <name type="common">Ergot fungus</name>
    <name type="synonym">Sphacelia segetum</name>
    <dbReference type="NCBI Taxonomy" id="1111077"/>
    <lineage>
        <taxon>Eukaryota</taxon>
        <taxon>Fungi</taxon>
        <taxon>Dikarya</taxon>
        <taxon>Ascomycota</taxon>
        <taxon>Pezizomycotina</taxon>
        <taxon>Sordariomycetes</taxon>
        <taxon>Hypocreomycetidae</taxon>
        <taxon>Hypocreales</taxon>
        <taxon>Clavicipitaceae</taxon>
        <taxon>Claviceps</taxon>
    </lineage>
</organism>
<feature type="domain" description="AMP-dependent synthetase/ligase" evidence="2">
    <location>
        <begin position="28"/>
        <end position="317"/>
    </location>
</feature>
<dbReference type="InterPro" id="IPR000873">
    <property type="entry name" value="AMP-dep_synth/lig_dom"/>
</dbReference>
<dbReference type="Pfam" id="PF00501">
    <property type="entry name" value="AMP-binding"/>
    <property type="match status" value="1"/>
</dbReference>
<evidence type="ECO:0000313" key="4">
    <source>
        <dbReference type="Proteomes" id="UP000016801"/>
    </source>
</evidence>
<accession>M1WDW9</accession>
<dbReference type="InterPro" id="IPR020845">
    <property type="entry name" value="AMP-binding_CS"/>
</dbReference>
<keyword evidence="4" id="KW-1185">Reference proteome</keyword>
<dbReference type="GO" id="GO:0016874">
    <property type="term" value="F:ligase activity"/>
    <property type="evidence" value="ECO:0007669"/>
    <property type="project" value="UniProtKB-KW"/>
</dbReference>
<dbReference type="AlphaFoldDB" id="M1WDW9"/>
<comment type="caution">
    <text evidence="3">The sequence shown here is derived from an EMBL/GenBank/DDBJ whole genome shotgun (WGS) entry which is preliminary data.</text>
</comment>
<dbReference type="PANTHER" id="PTHR45527:SF1">
    <property type="entry name" value="FATTY ACID SYNTHASE"/>
    <property type="match status" value="1"/>
</dbReference>
<dbReference type="PROSITE" id="PS00455">
    <property type="entry name" value="AMP_BINDING"/>
    <property type="match status" value="1"/>
</dbReference>
<proteinExistence type="predicted"/>
<dbReference type="GO" id="GO:0031177">
    <property type="term" value="F:phosphopantetheine binding"/>
    <property type="evidence" value="ECO:0007669"/>
    <property type="project" value="TreeGrafter"/>
</dbReference>
<dbReference type="PANTHER" id="PTHR45527">
    <property type="entry name" value="NONRIBOSOMAL PEPTIDE SYNTHETASE"/>
    <property type="match status" value="1"/>
</dbReference>
<dbReference type="STRING" id="1111077.M1WDW9"/>
<reference evidence="3 4" key="1">
    <citation type="journal article" date="2013" name="PLoS Genet.">
        <title>Plant-symbiotic fungi as chemical engineers: Multi-genome analysis of the Clavicipitaceae reveals dynamics of alkaloid loci.</title>
        <authorList>
            <person name="Schardl C.L."/>
            <person name="Young C.A."/>
            <person name="Hesse U."/>
            <person name="Amyotte S.G."/>
            <person name="Andreeva K."/>
            <person name="Calie P.J."/>
            <person name="Fleetwood D.J."/>
            <person name="Haws D.C."/>
            <person name="Moore N."/>
            <person name="Oeser B."/>
            <person name="Panaccione D.G."/>
            <person name="Schweri K.K."/>
            <person name="Voisey C.R."/>
            <person name="Farman M.L."/>
            <person name="Jaromczyk J.W."/>
            <person name="Roe B.A."/>
            <person name="O'Sullivan D.M."/>
            <person name="Scott B."/>
            <person name="Tudzynski P."/>
            <person name="An Z."/>
            <person name="Arnaoudova E.G."/>
            <person name="Bullock C.T."/>
            <person name="Charlton N.D."/>
            <person name="Chen L."/>
            <person name="Cox M."/>
            <person name="Dinkins R.D."/>
            <person name="Florea S."/>
            <person name="Glenn A.E."/>
            <person name="Gordon A."/>
            <person name="Gueldener U."/>
            <person name="Harris D.R."/>
            <person name="Hollin W."/>
            <person name="Jaromczyk J."/>
            <person name="Johnson R.D."/>
            <person name="Khan A.K."/>
            <person name="Leistner E."/>
            <person name="Leuchtmann A."/>
            <person name="Li C."/>
            <person name="Liu J."/>
            <person name="Liu J."/>
            <person name="Liu M."/>
            <person name="Mace W."/>
            <person name="Machado C."/>
            <person name="Nagabhyru P."/>
            <person name="Pan J."/>
            <person name="Schmid J."/>
            <person name="Sugawara K."/>
            <person name="Steiner U."/>
            <person name="Takach J.E."/>
            <person name="Tanaka E."/>
            <person name="Webb J.S."/>
            <person name="Wilson E.V."/>
            <person name="Wiseman J.L."/>
            <person name="Yoshida R."/>
            <person name="Zeng Z."/>
        </authorList>
    </citation>
    <scope>NUCLEOTIDE SEQUENCE [LARGE SCALE GENOMIC DNA]</scope>
    <source>
        <strain evidence="3 4">20.1</strain>
    </source>
</reference>
<dbReference type="Gene3D" id="3.40.50.980">
    <property type="match status" value="2"/>
</dbReference>
<dbReference type="eggNOG" id="KOG1178">
    <property type="taxonomic scope" value="Eukaryota"/>
</dbReference>
<evidence type="ECO:0000259" key="2">
    <source>
        <dbReference type="Pfam" id="PF00501"/>
    </source>
</evidence>
<dbReference type="Proteomes" id="UP000016801">
    <property type="component" value="Unassembled WGS sequence"/>
</dbReference>
<dbReference type="SUPFAM" id="SSF56801">
    <property type="entry name" value="Acetyl-CoA synthetase-like"/>
    <property type="match status" value="1"/>
</dbReference>
<dbReference type="GO" id="GO:0005737">
    <property type="term" value="C:cytoplasm"/>
    <property type="evidence" value="ECO:0007669"/>
    <property type="project" value="TreeGrafter"/>
</dbReference>
<dbReference type="FunFam" id="3.40.50.980:FF:000001">
    <property type="entry name" value="Non-ribosomal peptide synthetase"/>
    <property type="match status" value="1"/>
</dbReference>
<gene>
    <name evidence="3" type="ORF">CPUR_03566</name>
</gene>
<dbReference type="GO" id="GO:0043041">
    <property type="term" value="P:amino acid activation for nonribosomal peptide biosynthetic process"/>
    <property type="evidence" value="ECO:0007669"/>
    <property type="project" value="TreeGrafter"/>
</dbReference>
<dbReference type="OrthoDB" id="416786at2759"/>
<dbReference type="GO" id="GO:0044550">
    <property type="term" value="P:secondary metabolite biosynthetic process"/>
    <property type="evidence" value="ECO:0007669"/>
    <property type="project" value="TreeGrafter"/>
</dbReference>
<dbReference type="EMBL" id="CAGA01000016">
    <property type="protein sequence ID" value="CCE29719.1"/>
    <property type="molecule type" value="Genomic_DNA"/>
</dbReference>
<name>M1WDW9_CLAP2</name>
<dbReference type="VEuPathDB" id="FungiDB:CPUR_03566"/>
<keyword evidence="1" id="KW-0436">Ligase</keyword>
<protein>
    <submittedName>
        <fullName evidence="3">Non-ribosomal peptide synthetase</fullName>
    </submittedName>
</protein>
<evidence type="ECO:0000256" key="1">
    <source>
        <dbReference type="ARBA" id="ARBA00022598"/>
    </source>
</evidence>
<dbReference type="HOGENOM" id="CLU_054687_0_0_1"/>